<dbReference type="PANTHER" id="PTHR24269:SF16">
    <property type="entry name" value="PROTEIN SLG1"/>
    <property type="match status" value="1"/>
</dbReference>
<dbReference type="SMART" id="SM00321">
    <property type="entry name" value="WSC"/>
    <property type="match status" value="1"/>
</dbReference>
<protein>
    <submittedName>
        <fullName evidence="9">Xylosyltransferase oxt</fullName>
    </submittedName>
</protein>
<keyword evidence="2" id="KW-0812">Transmembrane</keyword>
<dbReference type="AlphaFoldDB" id="A0A194VQ34"/>
<evidence type="ECO:0000313" key="10">
    <source>
        <dbReference type="Proteomes" id="UP000078559"/>
    </source>
</evidence>
<accession>A0A194VQ34</accession>
<name>A0A194VQ34_CYTMA</name>
<proteinExistence type="predicted"/>
<evidence type="ECO:0000313" key="9">
    <source>
        <dbReference type="EMBL" id="KUI66306.1"/>
    </source>
</evidence>
<dbReference type="GO" id="GO:0005886">
    <property type="term" value="C:plasma membrane"/>
    <property type="evidence" value="ECO:0007669"/>
    <property type="project" value="TreeGrafter"/>
</dbReference>
<feature type="signal peptide" evidence="7">
    <location>
        <begin position="1"/>
        <end position="30"/>
    </location>
</feature>
<organism evidence="9 10">
    <name type="scientific">Cytospora mali</name>
    <name type="common">Apple Valsa canker fungus</name>
    <name type="synonym">Valsa mali</name>
    <dbReference type="NCBI Taxonomy" id="578113"/>
    <lineage>
        <taxon>Eukaryota</taxon>
        <taxon>Fungi</taxon>
        <taxon>Dikarya</taxon>
        <taxon>Ascomycota</taxon>
        <taxon>Pezizomycotina</taxon>
        <taxon>Sordariomycetes</taxon>
        <taxon>Sordariomycetidae</taxon>
        <taxon>Diaporthales</taxon>
        <taxon>Cytosporaceae</taxon>
        <taxon>Cytospora</taxon>
    </lineage>
</organism>
<comment type="subcellular location">
    <subcellularLocation>
        <location evidence="1">Membrane</location>
        <topology evidence="1">Single-pass membrane protein</topology>
    </subcellularLocation>
</comment>
<dbReference type="Proteomes" id="UP000078559">
    <property type="component" value="Chromosome 2"/>
</dbReference>
<evidence type="ECO:0000256" key="1">
    <source>
        <dbReference type="ARBA" id="ARBA00004167"/>
    </source>
</evidence>
<evidence type="ECO:0000256" key="7">
    <source>
        <dbReference type="SAM" id="SignalP"/>
    </source>
</evidence>
<dbReference type="PROSITE" id="PS51212">
    <property type="entry name" value="WSC"/>
    <property type="match status" value="1"/>
</dbReference>
<keyword evidence="3 7" id="KW-0732">Signal</keyword>
<evidence type="ECO:0000256" key="3">
    <source>
        <dbReference type="ARBA" id="ARBA00022729"/>
    </source>
</evidence>
<dbReference type="OrthoDB" id="5985073at2759"/>
<gene>
    <name evidence="9" type="ORF">VM1G_01917</name>
</gene>
<dbReference type="InterPro" id="IPR002889">
    <property type="entry name" value="WSC_carb-bd"/>
</dbReference>
<keyword evidence="5" id="KW-0472">Membrane</keyword>
<sequence length="199" mass="21237">MARTVTSIPLTINLALTALILLTSIPTSPAQQQPTVYNNSMPYSYIGCYHETTDLPNTNGARALNDGKVWVGPEYMTVPMCLDFCGGGSGEVYNYAGLEYSRECWCAKSLNGLAAKLDDSACTLQCDGDATQLCGGSLKLSLYLMRSSPVMINSSATESLNSAQTTVESGSGVESSSTKMVVTGWMILWVTAAMVVNRN</sequence>
<evidence type="ECO:0000256" key="5">
    <source>
        <dbReference type="ARBA" id="ARBA00023136"/>
    </source>
</evidence>
<evidence type="ECO:0000259" key="8">
    <source>
        <dbReference type="PROSITE" id="PS51212"/>
    </source>
</evidence>
<feature type="domain" description="WSC" evidence="8">
    <location>
        <begin position="42"/>
        <end position="146"/>
    </location>
</feature>
<keyword evidence="4" id="KW-1133">Transmembrane helix</keyword>
<evidence type="ECO:0000256" key="2">
    <source>
        <dbReference type="ARBA" id="ARBA00022692"/>
    </source>
</evidence>
<evidence type="ECO:0000256" key="6">
    <source>
        <dbReference type="ARBA" id="ARBA00023180"/>
    </source>
</evidence>
<dbReference type="EMBL" id="CM003099">
    <property type="protein sequence ID" value="KUI66306.1"/>
    <property type="molecule type" value="Genomic_DNA"/>
</dbReference>
<feature type="chain" id="PRO_5008266681" evidence="7">
    <location>
        <begin position="31"/>
        <end position="199"/>
    </location>
</feature>
<dbReference type="Pfam" id="PF01822">
    <property type="entry name" value="WSC"/>
    <property type="match status" value="1"/>
</dbReference>
<dbReference type="InterPro" id="IPR051836">
    <property type="entry name" value="Kremen_rcpt"/>
</dbReference>
<keyword evidence="6" id="KW-0325">Glycoprotein</keyword>
<evidence type="ECO:0000256" key="4">
    <source>
        <dbReference type="ARBA" id="ARBA00022989"/>
    </source>
</evidence>
<keyword evidence="10" id="KW-1185">Reference proteome</keyword>
<reference evidence="9" key="1">
    <citation type="submission" date="2014-12" db="EMBL/GenBank/DDBJ databases">
        <title>Genome Sequence of Valsa Canker Pathogens Uncovers a Specific Adaption of Colonization on Woody Bark.</title>
        <authorList>
            <person name="Yin Z."/>
            <person name="Liu H."/>
            <person name="Gao X."/>
            <person name="Li Z."/>
            <person name="Song N."/>
            <person name="Ke X."/>
            <person name="Dai Q."/>
            <person name="Wu Y."/>
            <person name="Sun Y."/>
            <person name="Xu J.-R."/>
            <person name="Kang Z.K."/>
            <person name="Wang L."/>
            <person name="Huang L."/>
        </authorList>
    </citation>
    <scope>NUCLEOTIDE SEQUENCE [LARGE SCALE GENOMIC DNA]</scope>
    <source>
        <strain evidence="9">03-8</strain>
    </source>
</reference>
<dbReference type="PANTHER" id="PTHR24269">
    <property type="entry name" value="KREMEN PROTEIN"/>
    <property type="match status" value="1"/>
</dbReference>
<dbReference type="SMR" id="A0A194VQ34"/>